<organism evidence="2 3">
    <name type="scientific">Desulfosporosinus acidiphilus (strain DSM 22704 / JCM 16185 / SJ4)</name>
    <dbReference type="NCBI Taxonomy" id="646529"/>
    <lineage>
        <taxon>Bacteria</taxon>
        <taxon>Bacillati</taxon>
        <taxon>Bacillota</taxon>
        <taxon>Clostridia</taxon>
        <taxon>Eubacteriales</taxon>
        <taxon>Desulfitobacteriaceae</taxon>
        <taxon>Desulfosporosinus</taxon>
    </lineage>
</organism>
<dbReference type="KEGG" id="dai:Desaci_1946"/>
<proteinExistence type="predicted"/>
<name>I4D549_DESAJ</name>
<dbReference type="EMBL" id="CP003639">
    <property type="protein sequence ID" value="AFM40923.1"/>
    <property type="molecule type" value="Genomic_DNA"/>
</dbReference>
<keyword evidence="1" id="KW-0812">Transmembrane</keyword>
<evidence type="ECO:0000313" key="3">
    <source>
        <dbReference type="Proteomes" id="UP000002892"/>
    </source>
</evidence>
<sequence length="39" mass="4570">MRTKTIWEELIKPTLVAYILACSIPAVIAVIYYVYNVYF</sequence>
<reference evidence="2 3" key="1">
    <citation type="journal article" date="2012" name="J. Bacteriol.">
        <title>Complete genome sequences of Desulfosporosinus orientis DSM765T, Desulfosporosinus youngiae DSM17734T, Desulfosporosinus meridiei DSM13257T, and Desulfosporosinus acidiphilus DSM22704T.</title>
        <authorList>
            <person name="Pester M."/>
            <person name="Brambilla E."/>
            <person name="Alazard D."/>
            <person name="Rattei T."/>
            <person name="Weinmaier T."/>
            <person name="Han J."/>
            <person name="Lucas S."/>
            <person name="Lapidus A."/>
            <person name="Cheng J.F."/>
            <person name="Goodwin L."/>
            <person name="Pitluck S."/>
            <person name="Peters L."/>
            <person name="Ovchinnikova G."/>
            <person name="Teshima H."/>
            <person name="Detter J.C."/>
            <person name="Han C.S."/>
            <person name="Tapia R."/>
            <person name="Land M.L."/>
            <person name="Hauser L."/>
            <person name="Kyrpides N.C."/>
            <person name="Ivanova N.N."/>
            <person name="Pagani I."/>
            <person name="Huntmann M."/>
            <person name="Wei C.L."/>
            <person name="Davenport K.W."/>
            <person name="Daligault H."/>
            <person name="Chain P.S."/>
            <person name="Chen A."/>
            <person name="Mavromatis K."/>
            <person name="Markowitz V."/>
            <person name="Szeto E."/>
            <person name="Mikhailova N."/>
            <person name="Pati A."/>
            <person name="Wagner M."/>
            <person name="Woyke T."/>
            <person name="Ollivier B."/>
            <person name="Klenk H.P."/>
            <person name="Spring S."/>
            <person name="Loy A."/>
        </authorList>
    </citation>
    <scope>NUCLEOTIDE SEQUENCE [LARGE SCALE GENOMIC DNA]</scope>
    <source>
        <strain evidence="3">DSM 22704 / JCM 16185 / SJ4</strain>
    </source>
</reference>
<keyword evidence="3" id="KW-1185">Reference proteome</keyword>
<protein>
    <submittedName>
        <fullName evidence="2">Uncharacterized protein</fullName>
    </submittedName>
</protein>
<evidence type="ECO:0000256" key="1">
    <source>
        <dbReference type="SAM" id="Phobius"/>
    </source>
</evidence>
<evidence type="ECO:0000313" key="2">
    <source>
        <dbReference type="EMBL" id="AFM40923.1"/>
    </source>
</evidence>
<accession>I4D549</accession>
<dbReference type="STRING" id="646529.Desaci_1946"/>
<feature type="transmembrane region" description="Helical" evidence="1">
    <location>
        <begin position="15"/>
        <end position="35"/>
    </location>
</feature>
<dbReference type="Proteomes" id="UP000002892">
    <property type="component" value="Chromosome"/>
</dbReference>
<dbReference type="HOGENOM" id="CLU_3308452_0_0_9"/>
<gene>
    <name evidence="2" type="ordered locus">Desaci_1946</name>
</gene>
<keyword evidence="1" id="KW-0472">Membrane</keyword>
<dbReference type="AlphaFoldDB" id="I4D549"/>
<keyword evidence="1" id="KW-1133">Transmembrane helix</keyword>